<accession>A0A919KX58</accession>
<evidence type="ECO:0000313" key="2">
    <source>
        <dbReference type="EMBL" id="GHH75369.1"/>
    </source>
</evidence>
<evidence type="ECO:0000259" key="1">
    <source>
        <dbReference type="PROSITE" id="PS51819"/>
    </source>
</evidence>
<reference evidence="2" key="1">
    <citation type="journal article" date="2014" name="Int. J. Syst. Evol. Microbiol.">
        <title>Complete genome sequence of Corynebacterium casei LMG S-19264T (=DSM 44701T), isolated from a smear-ripened cheese.</title>
        <authorList>
            <consortium name="US DOE Joint Genome Institute (JGI-PGF)"/>
            <person name="Walter F."/>
            <person name="Albersmeier A."/>
            <person name="Kalinowski J."/>
            <person name="Ruckert C."/>
        </authorList>
    </citation>
    <scope>NUCLEOTIDE SEQUENCE</scope>
    <source>
        <strain evidence="2">CGMCC 4.7398</strain>
    </source>
</reference>
<dbReference type="SUPFAM" id="SSF54593">
    <property type="entry name" value="Glyoxalase/Bleomycin resistance protein/Dihydroxybiphenyl dioxygenase"/>
    <property type="match status" value="1"/>
</dbReference>
<comment type="caution">
    <text evidence="2">The sequence shown here is derived from an EMBL/GenBank/DDBJ whole genome shotgun (WGS) entry which is preliminary data.</text>
</comment>
<dbReference type="RefSeq" id="WP_189670193.1">
    <property type="nucleotide sequence ID" value="NZ_BNAS01000004.1"/>
</dbReference>
<dbReference type="InterPro" id="IPR037523">
    <property type="entry name" value="VOC_core"/>
</dbReference>
<protein>
    <recommendedName>
        <fullName evidence="1">VOC domain-containing protein</fullName>
    </recommendedName>
</protein>
<feature type="domain" description="VOC" evidence="1">
    <location>
        <begin position="15"/>
        <end position="133"/>
    </location>
</feature>
<proteinExistence type="predicted"/>
<dbReference type="Pfam" id="PF00903">
    <property type="entry name" value="Glyoxalase"/>
    <property type="match status" value="1"/>
</dbReference>
<dbReference type="InterPro" id="IPR029068">
    <property type="entry name" value="Glyas_Bleomycin-R_OHBP_Dase"/>
</dbReference>
<reference evidence="2" key="2">
    <citation type="submission" date="2020-09" db="EMBL/GenBank/DDBJ databases">
        <authorList>
            <person name="Sun Q."/>
            <person name="Zhou Y."/>
        </authorList>
    </citation>
    <scope>NUCLEOTIDE SEQUENCE</scope>
    <source>
        <strain evidence="2">CGMCC 4.7398</strain>
    </source>
</reference>
<dbReference type="EMBL" id="BNAS01000004">
    <property type="protein sequence ID" value="GHH75369.1"/>
    <property type="molecule type" value="Genomic_DNA"/>
</dbReference>
<dbReference type="Gene3D" id="3.30.720.110">
    <property type="match status" value="1"/>
</dbReference>
<dbReference type="PANTHER" id="PTHR34109">
    <property type="entry name" value="BNAUNNG04460D PROTEIN-RELATED"/>
    <property type="match status" value="1"/>
</dbReference>
<keyword evidence="3" id="KW-1185">Reference proteome</keyword>
<dbReference type="PROSITE" id="PS51819">
    <property type="entry name" value="VOC"/>
    <property type="match status" value="1"/>
</dbReference>
<dbReference type="InterPro" id="IPR004360">
    <property type="entry name" value="Glyas_Fos-R_dOase_dom"/>
</dbReference>
<gene>
    <name evidence="2" type="ORF">GCM10017772_31540</name>
</gene>
<dbReference type="CDD" id="cd07246">
    <property type="entry name" value="VOC_like"/>
    <property type="match status" value="1"/>
</dbReference>
<dbReference type="Gene3D" id="3.30.720.120">
    <property type="match status" value="1"/>
</dbReference>
<dbReference type="PANTHER" id="PTHR34109:SF1">
    <property type="entry name" value="VOC DOMAIN-CONTAINING PROTEIN"/>
    <property type="match status" value="1"/>
</dbReference>
<dbReference type="AlphaFoldDB" id="A0A919KX58"/>
<organism evidence="2 3">
    <name type="scientific">Promicromonospora soli</name>
    <dbReference type="NCBI Taxonomy" id="2035533"/>
    <lineage>
        <taxon>Bacteria</taxon>
        <taxon>Bacillati</taxon>
        <taxon>Actinomycetota</taxon>
        <taxon>Actinomycetes</taxon>
        <taxon>Micrococcales</taxon>
        <taxon>Promicromonosporaceae</taxon>
        <taxon>Promicromonospora</taxon>
    </lineage>
</organism>
<name>A0A919KX58_9MICO</name>
<sequence length="190" mass="20565">MTTDSTPAVPSAPVGSNTVNPFIVTDDAAGLIAFLIATFEATEIAEARTADTDGLVLHSELRIGDSVVMIADRKPDWLYSPAFTQVYVTDVAATLRRAVAHGGRVVTDPTDFWGDVLARIADPFGNVWWVCRHNATNATWDDEPDAAVEAQEPGGADTEETWSSFITPELEYIHSTLLDTMAGLRDPRTT</sequence>
<dbReference type="Proteomes" id="UP000627369">
    <property type="component" value="Unassembled WGS sequence"/>
</dbReference>
<evidence type="ECO:0000313" key="3">
    <source>
        <dbReference type="Proteomes" id="UP000627369"/>
    </source>
</evidence>